<gene>
    <name evidence="2" type="ORF">FIBSPDRAFT_847384</name>
</gene>
<sequence>MAAVAELMSSAVDDTHSAYAEEQEKNSVGFGDELEDFTEPYQQPFGSFANAPASPSGRSMYDDSDLEHSDAEATSSHLTYPAFHLPRPHREVVTRDSDTPSLSSSNSYSSLSSFGRGSTPASPAALATPIDHPWPLTSGSHLAIIEERRSEEPRYEVMVVVPETPSEQGTLKQRDVLLLRRGALPLVHLKLDGHDNRSESRTGPTTPFTALDAHSPQPPMHSPSSAGSMNKLARFVGIVKKASKTSLKESQLHPVQSTISTTSTVTQHKVDEKRRKKDEANAKTERLTLELKAKSQQRAIKEKRASMSSAEKRHAHWVDEPAAIFGGYQGAL</sequence>
<feature type="compositionally biased region" description="Basic and acidic residues" evidence="1">
    <location>
        <begin position="268"/>
        <end position="283"/>
    </location>
</feature>
<dbReference type="EMBL" id="KV417482">
    <property type="protein sequence ID" value="KZP33459.1"/>
    <property type="molecule type" value="Genomic_DNA"/>
</dbReference>
<protein>
    <submittedName>
        <fullName evidence="2">Uncharacterized protein</fullName>
    </submittedName>
</protein>
<feature type="region of interest" description="Disordered" evidence="1">
    <location>
        <begin position="247"/>
        <end position="283"/>
    </location>
</feature>
<feature type="region of interest" description="Disordered" evidence="1">
    <location>
        <begin position="193"/>
        <end position="226"/>
    </location>
</feature>
<feature type="compositionally biased region" description="Low complexity" evidence="1">
    <location>
        <begin position="255"/>
        <end position="267"/>
    </location>
</feature>
<proteinExistence type="predicted"/>
<dbReference type="OrthoDB" id="10602054at2759"/>
<evidence type="ECO:0000313" key="2">
    <source>
        <dbReference type="EMBL" id="KZP33459.1"/>
    </source>
</evidence>
<evidence type="ECO:0000256" key="1">
    <source>
        <dbReference type="SAM" id="MobiDB-lite"/>
    </source>
</evidence>
<reference evidence="2" key="1">
    <citation type="journal article" date="2016" name="Mol. Biol. Evol.">
        <title>Comparative Genomics of Early-Diverging Mushroom-Forming Fungi Provides Insights into the Origins of Lignocellulose Decay Capabilities.</title>
        <authorList>
            <person name="Nagy L.G."/>
            <person name="Riley R."/>
            <person name="Tritt A."/>
            <person name="Adam C."/>
            <person name="Daum C."/>
            <person name="Floudas D."/>
            <person name="Sun H."/>
            <person name="Yadav J.S."/>
            <person name="Pangilinan J."/>
            <person name="Larsson K.H."/>
            <person name="Matsuura K."/>
            <person name="Barry K."/>
            <person name="Labutti K."/>
            <person name="Kuo R."/>
            <person name="Ohm R.A."/>
            <person name="Bhattacharya S.S."/>
            <person name="Shirouzu T."/>
            <person name="Yoshinaga Y."/>
            <person name="Martin F.M."/>
            <person name="Grigoriev I.V."/>
            <person name="Hibbett D.S."/>
        </authorList>
    </citation>
    <scope>NUCLEOTIDE SEQUENCE [LARGE SCALE GENOMIC DNA]</scope>
    <source>
        <strain evidence="2">CBS 109695</strain>
    </source>
</reference>
<dbReference type="STRING" id="436010.A0A166W7C5"/>
<name>A0A166W7C5_9AGAM</name>
<accession>A0A166W7C5</accession>
<organism evidence="2">
    <name type="scientific">Athelia psychrophila</name>
    <dbReference type="NCBI Taxonomy" id="1759441"/>
    <lineage>
        <taxon>Eukaryota</taxon>
        <taxon>Fungi</taxon>
        <taxon>Dikarya</taxon>
        <taxon>Basidiomycota</taxon>
        <taxon>Agaricomycotina</taxon>
        <taxon>Agaricomycetes</taxon>
        <taxon>Agaricomycetidae</taxon>
        <taxon>Atheliales</taxon>
        <taxon>Atheliaceae</taxon>
        <taxon>Athelia</taxon>
    </lineage>
</organism>
<feature type="compositionally biased region" description="Basic and acidic residues" evidence="1">
    <location>
        <begin position="88"/>
        <end position="98"/>
    </location>
</feature>
<feature type="compositionally biased region" description="Low complexity" evidence="1">
    <location>
        <begin position="99"/>
        <end position="129"/>
    </location>
</feature>
<feature type="region of interest" description="Disordered" evidence="1">
    <location>
        <begin position="1"/>
        <end position="132"/>
    </location>
</feature>
<dbReference type="AlphaFoldDB" id="A0A166W7C5"/>